<dbReference type="EMBL" id="GBXM01081120">
    <property type="protein sequence ID" value="JAH27457.1"/>
    <property type="molecule type" value="Transcribed_RNA"/>
</dbReference>
<name>A0A0E9RF75_ANGAN</name>
<sequence length="54" mass="6005">MPPENTLASGKFKGVKLKVLAFPRFSKAIVSWRFKKCCSATLVRGLKLGFKCSE</sequence>
<protein>
    <submittedName>
        <fullName evidence="1">Uncharacterized protein</fullName>
    </submittedName>
</protein>
<accession>A0A0E9RF75</accession>
<evidence type="ECO:0000313" key="1">
    <source>
        <dbReference type="EMBL" id="JAH27457.1"/>
    </source>
</evidence>
<dbReference type="AlphaFoldDB" id="A0A0E9RF75"/>
<proteinExistence type="predicted"/>
<reference evidence="1" key="1">
    <citation type="submission" date="2014-11" db="EMBL/GenBank/DDBJ databases">
        <authorList>
            <person name="Amaro Gonzalez C."/>
        </authorList>
    </citation>
    <scope>NUCLEOTIDE SEQUENCE</scope>
</reference>
<organism evidence="1">
    <name type="scientific">Anguilla anguilla</name>
    <name type="common">European freshwater eel</name>
    <name type="synonym">Muraena anguilla</name>
    <dbReference type="NCBI Taxonomy" id="7936"/>
    <lineage>
        <taxon>Eukaryota</taxon>
        <taxon>Metazoa</taxon>
        <taxon>Chordata</taxon>
        <taxon>Craniata</taxon>
        <taxon>Vertebrata</taxon>
        <taxon>Euteleostomi</taxon>
        <taxon>Actinopterygii</taxon>
        <taxon>Neopterygii</taxon>
        <taxon>Teleostei</taxon>
        <taxon>Anguilliformes</taxon>
        <taxon>Anguillidae</taxon>
        <taxon>Anguilla</taxon>
    </lineage>
</organism>
<reference evidence="1" key="2">
    <citation type="journal article" date="2015" name="Fish Shellfish Immunol.">
        <title>Early steps in the European eel (Anguilla anguilla)-Vibrio vulnificus interaction in the gills: Role of the RtxA13 toxin.</title>
        <authorList>
            <person name="Callol A."/>
            <person name="Pajuelo D."/>
            <person name="Ebbesson L."/>
            <person name="Teles M."/>
            <person name="MacKenzie S."/>
            <person name="Amaro C."/>
        </authorList>
    </citation>
    <scope>NUCLEOTIDE SEQUENCE</scope>
</reference>